<keyword evidence="4" id="KW-1185">Reference proteome</keyword>
<dbReference type="Proteomes" id="UP000612055">
    <property type="component" value="Unassembled WGS sequence"/>
</dbReference>
<evidence type="ECO:0000313" key="4">
    <source>
        <dbReference type="Proteomes" id="UP000612055"/>
    </source>
</evidence>
<reference evidence="3" key="1">
    <citation type="journal article" date="2020" name="bioRxiv">
        <title>Comparative genomics of Chlamydomonas.</title>
        <authorList>
            <person name="Craig R.J."/>
            <person name="Hasan A.R."/>
            <person name="Ness R.W."/>
            <person name="Keightley P.D."/>
        </authorList>
    </citation>
    <scope>NUCLEOTIDE SEQUENCE</scope>
    <source>
        <strain evidence="3">CCAP 11/70</strain>
    </source>
</reference>
<feature type="compositionally biased region" description="Low complexity" evidence="1">
    <location>
        <begin position="176"/>
        <end position="228"/>
    </location>
</feature>
<dbReference type="CDD" id="cd23799">
    <property type="entry name" value="UBCc_UBE2J"/>
    <property type="match status" value="1"/>
</dbReference>
<evidence type="ECO:0000313" key="3">
    <source>
        <dbReference type="EMBL" id="KAG2497686.1"/>
    </source>
</evidence>
<dbReference type="OrthoDB" id="1158011at2759"/>
<feature type="region of interest" description="Disordered" evidence="1">
    <location>
        <begin position="176"/>
        <end position="295"/>
    </location>
</feature>
<dbReference type="SMART" id="SM00212">
    <property type="entry name" value="UBCc"/>
    <property type="match status" value="1"/>
</dbReference>
<dbReference type="Gene3D" id="3.10.110.10">
    <property type="entry name" value="Ubiquitin Conjugating Enzyme"/>
    <property type="match status" value="1"/>
</dbReference>
<protein>
    <recommendedName>
        <fullName evidence="2">UBC core domain-containing protein</fullName>
    </recommendedName>
</protein>
<dbReference type="AlphaFoldDB" id="A0A835Y7X4"/>
<dbReference type="InterPro" id="IPR050113">
    <property type="entry name" value="Ub_conjugating_enzyme"/>
</dbReference>
<dbReference type="SUPFAM" id="SSF54495">
    <property type="entry name" value="UBC-like"/>
    <property type="match status" value="1"/>
</dbReference>
<accession>A0A835Y7X4</accession>
<dbReference type="InterPro" id="IPR016135">
    <property type="entry name" value="UBQ-conjugating_enzyme/RWD"/>
</dbReference>
<name>A0A835Y7X4_9CHLO</name>
<dbReference type="PROSITE" id="PS50127">
    <property type="entry name" value="UBC_2"/>
    <property type="match status" value="1"/>
</dbReference>
<dbReference type="FunFam" id="3.10.110.10:FF:000056">
    <property type="entry name" value="ubiquitin-conjugating enzyme E2 32"/>
    <property type="match status" value="1"/>
</dbReference>
<feature type="compositionally biased region" description="Pro residues" evidence="1">
    <location>
        <begin position="229"/>
        <end position="239"/>
    </location>
</feature>
<dbReference type="InterPro" id="IPR000608">
    <property type="entry name" value="UBC"/>
</dbReference>
<evidence type="ECO:0000256" key="1">
    <source>
        <dbReference type="SAM" id="MobiDB-lite"/>
    </source>
</evidence>
<comment type="caution">
    <text evidence="3">The sequence shown here is derived from an EMBL/GenBank/DDBJ whole genome shotgun (WGS) entry which is preliminary data.</text>
</comment>
<dbReference type="EMBL" id="JAEHOE010000013">
    <property type="protein sequence ID" value="KAG2497686.1"/>
    <property type="molecule type" value="Genomic_DNA"/>
</dbReference>
<evidence type="ECO:0000259" key="2">
    <source>
        <dbReference type="PROSITE" id="PS50127"/>
    </source>
</evidence>
<feature type="compositionally biased region" description="Low complexity" evidence="1">
    <location>
        <begin position="240"/>
        <end position="295"/>
    </location>
</feature>
<sequence>MAEAPRFNLRNPAVKRIMQEIKEIKQDTSGDLLAEALETDIFEWHFVIRGPRDTEFEGGIYHGRILLPAEYPFKPPSFMMLSPNGRFETQVKICLSISSHHPEHWQPSWSVRTALTALIAFMPSPGAGALGAIDFSKEERRVLAARSRAEPPRFGSAERQRVIEDMHARMLAMEAAQPGPSGSGSGSQQAGPGPQAEPVAAPAPAPAAEAAPASAPSPSADQPAEAQPSPAPAPAPASPAPASAAASAASPAPPAAAAAASPATKPAAAPAPTPTRAAPQPQLRPAQLQPQQQQEAAAAAAAAAAVVGTTGTDHVLTALMWALYVGIGAILLRKVMGVMGVELGDLAEMLQ</sequence>
<dbReference type="Pfam" id="PF00179">
    <property type="entry name" value="UQ_con"/>
    <property type="match status" value="1"/>
</dbReference>
<organism evidence="3 4">
    <name type="scientific">Edaphochlamys debaryana</name>
    <dbReference type="NCBI Taxonomy" id="47281"/>
    <lineage>
        <taxon>Eukaryota</taxon>
        <taxon>Viridiplantae</taxon>
        <taxon>Chlorophyta</taxon>
        <taxon>core chlorophytes</taxon>
        <taxon>Chlorophyceae</taxon>
        <taxon>CS clade</taxon>
        <taxon>Chlamydomonadales</taxon>
        <taxon>Chlamydomonadales incertae sedis</taxon>
        <taxon>Edaphochlamys</taxon>
    </lineage>
</organism>
<dbReference type="PANTHER" id="PTHR24067">
    <property type="entry name" value="UBIQUITIN-CONJUGATING ENZYME E2"/>
    <property type="match status" value="1"/>
</dbReference>
<feature type="domain" description="UBC core" evidence="2">
    <location>
        <begin position="12"/>
        <end position="167"/>
    </location>
</feature>
<proteinExistence type="predicted"/>
<gene>
    <name evidence="3" type="ORF">HYH03_004423</name>
</gene>